<accession>A0ABR0KDM0</accession>
<proteinExistence type="predicted"/>
<dbReference type="PANTHER" id="PTHR23416">
    <property type="entry name" value="SIALIC ACID SYNTHASE-RELATED"/>
    <property type="match status" value="1"/>
</dbReference>
<reference evidence="1 2" key="1">
    <citation type="submission" date="2023-08" db="EMBL/GenBank/DDBJ databases">
        <title>Black Yeasts Isolated from many extreme environments.</title>
        <authorList>
            <person name="Coleine C."/>
            <person name="Stajich J.E."/>
            <person name="Selbmann L."/>
        </authorList>
    </citation>
    <scope>NUCLEOTIDE SEQUENCE [LARGE SCALE GENOMIC DNA]</scope>
    <source>
        <strain evidence="1 2">CCFEE 5885</strain>
    </source>
</reference>
<evidence type="ECO:0008006" key="3">
    <source>
        <dbReference type="Google" id="ProtNLM"/>
    </source>
</evidence>
<dbReference type="SUPFAM" id="SSF51161">
    <property type="entry name" value="Trimeric LpxA-like enzymes"/>
    <property type="match status" value="1"/>
</dbReference>
<dbReference type="CDD" id="cd03357">
    <property type="entry name" value="LbH_MAT_GAT"/>
    <property type="match status" value="1"/>
</dbReference>
<dbReference type="InterPro" id="IPR011004">
    <property type="entry name" value="Trimer_LpxA-like_sf"/>
</dbReference>
<keyword evidence="2" id="KW-1185">Reference proteome</keyword>
<gene>
    <name evidence="1" type="ORF">LTR24_003998</name>
</gene>
<dbReference type="PANTHER" id="PTHR23416:SF54">
    <property type="entry name" value="ACETYLTRANSFERASE, CYSE_LACA_LPXA_NODL FAMILY (AFU_ORTHOLOGUE AFUA_2G08430)-RELATED"/>
    <property type="match status" value="1"/>
</dbReference>
<dbReference type="InterPro" id="IPR051159">
    <property type="entry name" value="Hexapeptide_acetyltransf"/>
</dbReference>
<dbReference type="EMBL" id="JAVRRG010000039">
    <property type="protein sequence ID" value="KAK5093803.1"/>
    <property type="molecule type" value="Genomic_DNA"/>
</dbReference>
<organism evidence="1 2">
    <name type="scientific">Lithohypha guttulata</name>
    <dbReference type="NCBI Taxonomy" id="1690604"/>
    <lineage>
        <taxon>Eukaryota</taxon>
        <taxon>Fungi</taxon>
        <taxon>Dikarya</taxon>
        <taxon>Ascomycota</taxon>
        <taxon>Pezizomycotina</taxon>
        <taxon>Eurotiomycetes</taxon>
        <taxon>Chaetothyriomycetidae</taxon>
        <taxon>Chaetothyriales</taxon>
        <taxon>Trichomeriaceae</taxon>
        <taxon>Lithohypha</taxon>
    </lineage>
</organism>
<sequence>MGLCSPRTSSYPIVASITNDHRSLPDHALTAEEDGQLLADEPLVIAPVRADYGFNIRLGAGVFVNFNATFIDTCQVSIGARTLCGPNCNFYSGTHPLDPAVRMGMSGPELGKPIAIGQDCWLGGNVTILPGITVGRGCSIGAGSVVTKCKNIPNFHVAAGNPARVIRRIETAMDPSQSTTAVPASELVKEGTEKLLVGQ</sequence>
<name>A0ABR0KDM0_9EURO</name>
<dbReference type="Pfam" id="PF14602">
    <property type="entry name" value="Hexapep_2"/>
    <property type="match status" value="1"/>
</dbReference>
<dbReference type="InterPro" id="IPR001451">
    <property type="entry name" value="Hexapep"/>
</dbReference>
<evidence type="ECO:0000313" key="2">
    <source>
        <dbReference type="Proteomes" id="UP001345013"/>
    </source>
</evidence>
<dbReference type="Gene3D" id="2.160.10.10">
    <property type="entry name" value="Hexapeptide repeat proteins"/>
    <property type="match status" value="1"/>
</dbReference>
<dbReference type="Proteomes" id="UP001345013">
    <property type="component" value="Unassembled WGS sequence"/>
</dbReference>
<comment type="caution">
    <text evidence="1">The sequence shown here is derived from an EMBL/GenBank/DDBJ whole genome shotgun (WGS) entry which is preliminary data.</text>
</comment>
<protein>
    <recommendedName>
        <fullName evidence="3">Mannose-1-phosphate guanylyltransferase</fullName>
    </recommendedName>
</protein>
<evidence type="ECO:0000313" key="1">
    <source>
        <dbReference type="EMBL" id="KAK5093803.1"/>
    </source>
</evidence>